<accession>A0A2T2WPF8</accession>
<protein>
    <recommendedName>
        <fullName evidence="3">cysteine desulfurase</fullName>
        <ecNumber evidence="3">2.8.1.7</ecNumber>
    </recommendedName>
</protein>
<dbReference type="GO" id="GO:0006534">
    <property type="term" value="P:cysteine metabolic process"/>
    <property type="evidence" value="ECO:0007669"/>
    <property type="project" value="InterPro"/>
</dbReference>
<evidence type="ECO:0000256" key="5">
    <source>
        <dbReference type="ARBA" id="ARBA00022898"/>
    </source>
</evidence>
<proteinExistence type="inferred from homology"/>
<feature type="domain" description="Aminotransferase class V" evidence="7">
    <location>
        <begin position="25"/>
        <end position="394"/>
    </location>
</feature>
<comment type="similarity">
    <text evidence="2">Belongs to the class-V pyridoxal-phosphate-dependent aminotransferase family. Csd subfamily.</text>
</comment>
<dbReference type="InterPro" id="IPR015422">
    <property type="entry name" value="PyrdxlP-dep_Trfase_small"/>
</dbReference>
<dbReference type="Pfam" id="PF00266">
    <property type="entry name" value="Aminotran_5"/>
    <property type="match status" value="1"/>
</dbReference>
<dbReference type="EMBL" id="PXYV01000001">
    <property type="protein sequence ID" value="PSR24129.1"/>
    <property type="molecule type" value="Genomic_DNA"/>
</dbReference>
<sequence length="407" mass="44420">MIEPLVDVSRDFPIFNRRINGYPLVYLDSAATSHKPEPVLAAMDQFYRHSNANVLRSVHTLAEEATTAYARARETVSTFIAATDPKEVIFTRGTTESLNLVARSFGDQFLRAGDEIVLSPMEHHSNLVPWQQVAKRTGAVLRYIDLADDGTISIDAVRRVISPKTRIAALSKISNVLGSVNPIVEVADLVHQVGGVMVVDGAQSVPHEPTDVMAMNADFLAFSGHKMCGPTGIGVLWGRAEWLAQMEPIAFGGEMISYVDREMATWAEVPEKFEGGTPNIAGAIGLAAAIDYLTAIGMDKICHHSQALGEHAFDALREISGVSVYGPRRPHAAAVAFTIDGIHPHDIAQVFDSKAIAIRAGHHCAQPLMQWLGVGSTARASFYFYNSSNDIDRLLDAILETKRFFQR</sequence>
<dbReference type="GO" id="GO:0031071">
    <property type="term" value="F:cysteine desulfurase activity"/>
    <property type="evidence" value="ECO:0007669"/>
    <property type="project" value="UniProtKB-EC"/>
</dbReference>
<dbReference type="PANTHER" id="PTHR43586">
    <property type="entry name" value="CYSTEINE DESULFURASE"/>
    <property type="match status" value="1"/>
</dbReference>
<gene>
    <name evidence="8" type="ORF">C7B45_00510</name>
</gene>
<dbReference type="SUPFAM" id="SSF53383">
    <property type="entry name" value="PLP-dependent transferases"/>
    <property type="match status" value="1"/>
</dbReference>
<evidence type="ECO:0000313" key="9">
    <source>
        <dbReference type="Proteomes" id="UP000241848"/>
    </source>
</evidence>
<dbReference type="PANTHER" id="PTHR43586:SF8">
    <property type="entry name" value="CYSTEINE DESULFURASE 1, CHLOROPLASTIC"/>
    <property type="match status" value="1"/>
</dbReference>
<dbReference type="InterPro" id="IPR000192">
    <property type="entry name" value="Aminotrans_V_dom"/>
</dbReference>
<evidence type="ECO:0000313" key="8">
    <source>
        <dbReference type="EMBL" id="PSR24129.1"/>
    </source>
</evidence>
<dbReference type="GO" id="GO:0030170">
    <property type="term" value="F:pyridoxal phosphate binding"/>
    <property type="evidence" value="ECO:0007669"/>
    <property type="project" value="InterPro"/>
</dbReference>
<dbReference type="AlphaFoldDB" id="A0A2T2WPF8"/>
<comment type="catalytic activity">
    <reaction evidence="6">
        <text>(sulfur carrier)-H + L-cysteine = (sulfur carrier)-SH + L-alanine</text>
        <dbReference type="Rhea" id="RHEA:43892"/>
        <dbReference type="Rhea" id="RHEA-COMP:14737"/>
        <dbReference type="Rhea" id="RHEA-COMP:14739"/>
        <dbReference type="ChEBI" id="CHEBI:29917"/>
        <dbReference type="ChEBI" id="CHEBI:35235"/>
        <dbReference type="ChEBI" id="CHEBI:57972"/>
        <dbReference type="ChEBI" id="CHEBI:64428"/>
        <dbReference type="EC" id="2.8.1.7"/>
    </reaction>
</comment>
<organism evidence="8 9">
    <name type="scientific">Sulfobacillus acidophilus</name>
    <dbReference type="NCBI Taxonomy" id="53633"/>
    <lineage>
        <taxon>Bacteria</taxon>
        <taxon>Bacillati</taxon>
        <taxon>Bacillota</taxon>
        <taxon>Clostridia</taxon>
        <taxon>Eubacteriales</taxon>
        <taxon>Clostridiales Family XVII. Incertae Sedis</taxon>
        <taxon>Sulfobacillus</taxon>
    </lineage>
</organism>
<evidence type="ECO:0000259" key="7">
    <source>
        <dbReference type="Pfam" id="PF00266"/>
    </source>
</evidence>
<dbReference type="NCBIfam" id="TIGR01979">
    <property type="entry name" value="sufS"/>
    <property type="match status" value="1"/>
</dbReference>
<evidence type="ECO:0000256" key="3">
    <source>
        <dbReference type="ARBA" id="ARBA00012239"/>
    </source>
</evidence>
<reference evidence="8 9" key="1">
    <citation type="journal article" date="2014" name="BMC Genomics">
        <title>Comparison of environmental and isolate Sulfobacillus genomes reveals diverse carbon, sulfur, nitrogen, and hydrogen metabolisms.</title>
        <authorList>
            <person name="Justice N.B."/>
            <person name="Norman A."/>
            <person name="Brown C.T."/>
            <person name="Singh A."/>
            <person name="Thomas B.C."/>
            <person name="Banfield J.F."/>
        </authorList>
    </citation>
    <scope>NUCLEOTIDE SEQUENCE [LARGE SCALE GENOMIC DNA]</scope>
    <source>
        <strain evidence="8">AMDSBA3</strain>
    </source>
</reference>
<comment type="caution">
    <text evidence="8">The sequence shown here is derived from an EMBL/GenBank/DDBJ whole genome shotgun (WGS) entry which is preliminary data.</text>
</comment>
<dbReference type="Gene3D" id="3.40.640.10">
    <property type="entry name" value="Type I PLP-dependent aspartate aminotransferase-like (Major domain)"/>
    <property type="match status" value="1"/>
</dbReference>
<keyword evidence="5" id="KW-0663">Pyridoxal phosphate</keyword>
<evidence type="ECO:0000256" key="6">
    <source>
        <dbReference type="ARBA" id="ARBA00050776"/>
    </source>
</evidence>
<name>A0A2T2WPF8_9FIRM</name>
<dbReference type="InterPro" id="IPR015421">
    <property type="entry name" value="PyrdxlP-dep_Trfase_major"/>
</dbReference>
<keyword evidence="4" id="KW-0808">Transferase</keyword>
<evidence type="ECO:0000256" key="1">
    <source>
        <dbReference type="ARBA" id="ARBA00001933"/>
    </source>
</evidence>
<dbReference type="EC" id="2.8.1.7" evidence="3"/>
<dbReference type="Proteomes" id="UP000241848">
    <property type="component" value="Unassembled WGS sequence"/>
</dbReference>
<evidence type="ECO:0000256" key="2">
    <source>
        <dbReference type="ARBA" id="ARBA00010447"/>
    </source>
</evidence>
<dbReference type="InterPro" id="IPR015424">
    <property type="entry name" value="PyrdxlP-dep_Trfase"/>
</dbReference>
<dbReference type="InterPro" id="IPR010970">
    <property type="entry name" value="Cys_dSase_SufS"/>
</dbReference>
<dbReference type="Gene3D" id="3.90.1150.10">
    <property type="entry name" value="Aspartate Aminotransferase, domain 1"/>
    <property type="match status" value="1"/>
</dbReference>
<evidence type="ECO:0000256" key="4">
    <source>
        <dbReference type="ARBA" id="ARBA00022679"/>
    </source>
</evidence>
<dbReference type="CDD" id="cd06453">
    <property type="entry name" value="SufS_like"/>
    <property type="match status" value="1"/>
</dbReference>
<comment type="cofactor">
    <cofactor evidence="1">
        <name>pyridoxal 5'-phosphate</name>
        <dbReference type="ChEBI" id="CHEBI:597326"/>
    </cofactor>
</comment>